<name>A0A1F8A962_9EURO</name>
<sequence length="136" mass="15939">MVWEPRACEFDLYPRRRPTFTLTQDIILPMPSARAWKAHIPRKRATPTKEKSHRPTDADILSGLQTYKPVIDSDTRNVWAFWDKGLPNSPEWNQRNVISWVGRLSSKWTVRVLDLVKGSPNHVSQYILREMLPEVF</sequence>
<dbReference type="AlphaFoldDB" id="A0A1F8A962"/>
<gene>
    <name evidence="1" type="ORF">ABOM_002727</name>
</gene>
<reference evidence="1 2" key="1">
    <citation type="journal article" date="2016" name="Genome Biol. Evol.">
        <title>Draft genome sequence of an aflatoxigenic Aspergillus species, A. bombycis.</title>
        <authorList>
            <person name="Moore G.G."/>
            <person name="Mack B.M."/>
            <person name="Beltz S.B."/>
            <person name="Gilbert M.K."/>
        </authorList>
    </citation>
    <scope>NUCLEOTIDE SEQUENCE [LARGE SCALE GENOMIC DNA]</scope>
    <source>
        <strain evidence="2">NRRL 26010</strain>
    </source>
</reference>
<protein>
    <submittedName>
        <fullName evidence="1">Capsule polysaccharide biosynthesis protein</fullName>
    </submittedName>
</protein>
<proteinExistence type="predicted"/>
<accession>A0A1F8A962</accession>
<evidence type="ECO:0000313" key="1">
    <source>
        <dbReference type="EMBL" id="OGM47895.1"/>
    </source>
</evidence>
<dbReference type="EMBL" id="LYCR01000019">
    <property type="protein sequence ID" value="OGM47895.1"/>
    <property type="molecule type" value="Genomic_DNA"/>
</dbReference>
<comment type="caution">
    <text evidence="1">The sequence shown here is derived from an EMBL/GenBank/DDBJ whole genome shotgun (WGS) entry which is preliminary data.</text>
</comment>
<dbReference type="OrthoDB" id="409543at2759"/>
<evidence type="ECO:0000313" key="2">
    <source>
        <dbReference type="Proteomes" id="UP000179179"/>
    </source>
</evidence>
<dbReference type="GeneID" id="34446117"/>
<organism evidence="1 2">
    <name type="scientific">Aspergillus bombycis</name>
    <dbReference type="NCBI Taxonomy" id="109264"/>
    <lineage>
        <taxon>Eukaryota</taxon>
        <taxon>Fungi</taxon>
        <taxon>Dikarya</taxon>
        <taxon>Ascomycota</taxon>
        <taxon>Pezizomycotina</taxon>
        <taxon>Eurotiomycetes</taxon>
        <taxon>Eurotiomycetidae</taxon>
        <taxon>Eurotiales</taxon>
        <taxon>Aspergillaceae</taxon>
        <taxon>Aspergillus</taxon>
    </lineage>
</organism>
<dbReference type="Proteomes" id="UP000179179">
    <property type="component" value="Unassembled WGS sequence"/>
</dbReference>
<dbReference type="RefSeq" id="XP_022391612.1">
    <property type="nucleotide sequence ID" value="XM_022529857.1"/>
</dbReference>
<keyword evidence="2" id="KW-1185">Reference proteome</keyword>